<name>A0A850R441_9LACO</name>
<sequence length="425" mass="47490">MSRILFVNLRSHLVERMEPLYAAKKLGIEVVLLTDQVPNIDDGYIDPENYIVTDTYDMENALKKVVAYAQKKEINGVLTWADKDVELVSLIADKLHIPAPTIEASKIARNKLLMREAISKTNPDLCPKYESVKSIQDLDESVRKIGFPAVLKPVGASGSKSIIKLNNKSEIPQAVERLKQETNVQTDKVYQYFPNQYIYEELLTGAEISIEGFVSSKTGEIIIAGMTDKFVTDKYSTEYLEYEPSQKEAVNLQGYRQDIKRAIKSMGITSCSFHAECKVNAGSLKVIEIAARPGGEFITSHLVKIASGISFVEQNIKNALGMAIDAEIAFENWSKTPKSLVVHQDFMANKEGRVVKIGGLQRIFEDPNVINFMPLKEVGDRVILPPLDYSSLYTATMIVTGKSLGELDSALERIENKFEIKIVEE</sequence>
<dbReference type="GO" id="GO:0005524">
    <property type="term" value="F:ATP binding"/>
    <property type="evidence" value="ECO:0007669"/>
    <property type="project" value="UniProtKB-UniRule"/>
</dbReference>
<comment type="caution">
    <text evidence="6">The sequence shown here is derived from an EMBL/GenBank/DDBJ whole genome shotgun (WGS) entry which is preliminary data.</text>
</comment>
<keyword evidence="3 4" id="KW-0067">ATP-binding</keyword>
<dbReference type="SUPFAM" id="SSF56059">
    <property type="entry name" value="Glutathione synthetase ATP-binding domain-like"/>
    <property type="match status" value="1"/>
</dbReference>
<evidence type="ECO:0000256" key="1">
    <source>
        <dbReference type="ARBA" id="ARBA00022598"/>
    </source>
</evidence>
<reference evidence="6 7" key="1">
    <citation type="submission" date="2020-06" db="EMBL/GenBank/DDBJ databases">
        <authorList>
            <person name="Kang J."/>
        </authorList>
    </citation>
    <scope>NUCLEOTIDE SEQUENCE [LARGE SCALE GENOMIC DNA]</scope>
    <source>
        <strain evidence="6 7">DCY120</strain>
    </source>
</reference>
<accession>A0A850R441</accession>
<keyword evidence="7" id="KW-1185">Reference proteome</keyword>
<proteinExistence type="predicted"/>
<evidence type="ECO:0000259" key="5">
    <source>
        <dbReference type="PROSITE" id="PS50975"/>
    </source>
</evidence>
<dbReference type="Gene3D" id="3.40.50.20">
    <property type="match status" value="1"/>
</dbReference>
<dbReference type="GO" id="GO:0046872">
    <property type="term" value="F:metal ion binding"/>
    <property type="evidence" value="ECO:0007669"/>
    <property type="project" value="InterPro"/>
</dbReference>
<dbReference type="Pfam" id="PF13535">
    <property type="entry name" value="ATP-grasp_4"/>
    <property type="match status" value="1"/>
</dbReference>
<dbReference type="InterPro" id="IPR011761">
    <property type="entry name" value="ATP-grasp"/>
</dbReference>
<dbReference type="PANTHER" id="PTHR43585">
    <property type="entry name" value="FUMIPYRROLE BIOSYNTHESIS PROTEIN C"/>
    <property type="match status" value="1"/>
</dbReference>
<evidence type="ECO:0000256" key="2">
    <source>
        <dbReference type="ARBA" id="ARBA00022741"/>
    </source>
</evidence>
<protein>
    <submittedName>
        <fullName evidence="6">ATP-grasp domain-containing protein</fullName>
    </submittedName>
</protein>
<gene>
    <name evidence="6" type="ORF">HU830_06175</name>
</gene>
<dbReference type="Pfam" id="PF18130">
    <property type="entry name" value="ATPgrasp_N"/>
    <property type="match status" value="1"/>
</dbReference>
<evidence type="ECO:0000256" key="4">
    <source>
        <dbReference type="PROSITE-ProRule" id="PRU00409"/>
    </source>
</evidence>
<dbReference type="GO" id="GO:0016874">
    <property type="term" value="F:ligase activity"/>
    <property type="evidence" value="ECO:0007669"/>
    <property type="project" value="UniProtKB-KW"/>
</dbReference>
<organism evidence="6 7">
    <name type="scientific">Bombilactobacillus apium</name>
    <dbReference type="NCBI Taxonomy" id="2675299"/>
    <lineage>
        <taxon>Bacteria</taxon>
        <taxon>Bacillati</taxon>
        <taxon>Bacillota</taxon>
        <taxon>Bacilli</taxon>
        <taxon>Lactobacillales</taxon>
        <taxon>Lactobacillaceae</taxon>
        <taxon>Bombilactobacillus</taxon>
    </lineage>
</organism>
<keyword evidence="2 4" id="KW-0547">Nucleotide-binding</keyword>
<evidence type="ECO:0000313" key="6">
    <source>
        <dbReference type="EMBL" id="NVY96741.1"/>
    </source>
</evidence>
<dbReference type="Gene3D" id="3.30.470.20">
    <property type="entry name" value="ATP-grasp fold, B domain"/>
    <property type="match status" value="1"/>
</dbReference>
<evidence type="ECO:0000313" key="7">
    <source>
        <dbReference type="Proteomes" id="UP000563523"/>
    </source>
</evidence>
<dbReference type="InterPro" id="IPR052032">
    <property type="entry name" value="ATP-dep_AA_Ligase"/>
</dbReference>
<evidence type="ECO:0000256" key="3">
    <source>
        <dbReference type="ARBA" id="ARBA00022840"/>
    </source>
</evidence>
<dbReference type="AlphaFoldDB" id="A0A850R441"/>
<keyword evidence="1" id="KW-0436">Ligase</keyword>
<feature type="domain" description="ATP-grasp" evidence="5">
    <location>
        <begin position="116"/>
        <end position="320"/>
    </location>
</feature>
<dbReference type="InterPro" id="IPR041472">
    <property type="entry name" value="BL00235/CARNS1_N"/>
</dbReference>
<dbReference type="Proteomes" id="UP000563523">
    <property type="component" value="Unassembled WGS sequence"/>
</dbReference>
<dbReference type="PROSITE" id="PS50975">
    <property type="entry name" value="ATP_GRASP"/>
    <property type="match status" value="1"/>
</dbReference>
<dbReference type="PANTHER" id="PTHR43585:SF2">
    <property type="entry name" value="ATP-GRASP ENZYME FSQD"/>
    <property type="match status" value="1"/>
</dbReference>
<dbReference type="RefSeq" id="WP_176942905.1">
    <property type="nucleotide sequence ID" value="NZ_JABZEC010000005.1"/>
</dbReference>
<dbReference type="EMBL" id="JABZEC010000005">
    <property type="protein sequence ID" value="NVY96741.1"/>
    <property type="molecule type" value="Genomic_DNA"/>
</dbReference>